<evidence type="ECO:0000256" key="2">
    <source>
        <dbReference type="ARBA" id="ARBA00022898"/>
    </source>
</evidence>
<dbReference type="InterPro" id="IPR000192">
    <property type="entry name" value="Aminotrans_V_dom"/>
</dbReference>
<dbReference type="RefSeq" id="WP_116554861.1">
    <property type="nucleotide sequence ID" value="NZ_QCZG01000020.1"/>
</dbReference>
<accession>A0A2U1JZP4</accession>
<gene>
    <name evidence="4" type="ORF">DCC39_10545</name>
</gene>
<dbReference type="InterPro" id="IPR015421">
    <property type="entry name" value="PyrdxlP-dep_Trfase_major"/>
</dbReference>
<comment type="caution">
    <text evidence="4">The sequence shown here is derived from an EMBL/GenBank/DDBJ whole genome shotgun (WGS) entry which is preliminary data.</text>
</comment>
<dbReference type="InterPro" id="IPR015422">
    <property type="entry name" value="PyrdxlP-dep_Trfase_small"/>
</dbReference>
<dbReference type="EC" id="2.8.1.7" evidence="4"/>
<dbReference type="Gene3D" id="3.40.640.10">
    <property type="entry name" value="Type I PLP-dependent aspartate aminotransferase-like (Major domain)"/>
    <property type="match status" value="1"/>
</dbReference>
<keyword evidence="2" id="KW-0663">Pyridoxal phosphate</keyword>
<organism evidence="4 5">
    <name type="scientific">Pueribacillus theae</name>
    <dbReference type="NCBI Taxonomy" id="2171751"/>
    <lineage>
        <taxon>Bacteria</taxon>
        <taxon>Bacillati</taxon>
        <taxon>Bacillota</taxon>
        <taxon>Bacilli</taxon>
        <taxon>Bacillales</taxon>
        <taxon>Bacillaceae</taxon>
        <taxon>Pueribacillus</taxon>
    </lineage>
</organism>
<comment type="cofactor">
    <cofactor evidence="1">
        <name>pyridoxal 5'-phosphate</name>
        <dbReference type="ChEBI" id="CHEBI:597326"/>
    </cofactor>
</comment>
<dbReference type="OrthoDB" id="9808002at2"/>
<keyword evidence="5" id="KW-1185">Reference proteome</keyword>
<dbReference type="Proteomes" id="UP000245998">
    <property type="component" value="Unassembled WGS sequence"/>
</dbReference>
<dbReference type="PIRSF" id="PIRSF005572">
    <property type="entry name" value="NifS"/>
    <property type="match status" value="1"/>
</dbReference>
<evidence type="ECO:0000259" key="3">
    <source>
        <dbReference type="Pfam" id="PF00266"/>
    </source>
</evidence>
<dbReference type="GO" id="GO:0031071">
    <property type="term" value="F:cysteine desulfurase activity"/>
    <property type="evidence" value="ECO:0007669"/>
    <property type="project" value="UniProtKB-EC"/>
</dbReference>
<dbReference type="AlphaFoldDB" id="A0A2U1JZP4"/>
<reference evidence="4 5" key="1">
    <citation type="submission" date="2018-04" db="EMBL/GenBank/DDBJ databases">
        <title>Camelliibacillus theae gen. nov., sp. nov., isolated from Pu'er tea.</title>
        <authorList>
            <person name="Niu L."/>
        </authorList>
    </citation>
    <scope>NUCLEOTIDE SEQUENCE [LARGE SCALE GENOMIC DNA]</scope>
    <source>
        <strain evidence="4 5">T8</strain>
    </source>
</reference>
<feature type="domain" description="Aminotransferase class V" evidence="3">
    <location>
        <begin position="2"/>
        <end position="361"/>
    </location>
</feature>
<evidence type="ECO:0000313" key="5">
    <source>
        <dbReference type="Proteomes" id="UP000245998"/>
    </source>
</evidence>
<dbReference type="EMBL" id="QCZG01000020">
    <property type="protein sequence ID" value="PWA10720.1"/>
    <property type="molecule type" value="Genomic_DNA"/>
</dbReference>
<dbReference type="NCBIfam" id="NF002806">
    <property type="entry name" value="PRK02948.1"/>
    <property type="match status" value="1"/>
</dbReference>
<dbReference type="SUPFAM" id="SSF53383">
    <property type="entry name" value="PLP-dependent transferases"/>
    <property type="match status" value="1"/>
</dbReference>
<evidence type="ECO:0000256" key="1">
    <source>
        <dbReference type="ARBA" id="ARBA00001933"/>
    </source>
</evidence>
<dbReference type="Pfam" id="PF00266">
    <property type="entry name" value="Aminotran_5"/>
    <property type="match status" value="1"/>
</dbReference>
<dbReference type="InterPro" id="IPR016454">
    <property type="entry name" value="Cysteine_dSase"/>
</dbReference>
<dbReference type="Gene3D" id="3.90.1150.10">
    <property type="entry name" value="Aspartate Aminotransferase, domain 1"/>
    <property type="match status" value="1"/>
</dbReference>
<proteinExistence type="predicted"/>
<dbReference type="PANTHER" id="PTHR11601:SF36">
    <property type="entry name" value="CYSTEINE DESULFURASE NIFS-RELATED"/>
    <property type="match status" value="1"/>
</dbReference>
<dbReference type="InterPro" id="IPR015424">
    <property type="entry name" value="PyrdxlP-dep_Trfase"/>
</dbReference>
<sequence>MIYLDYAATTPISDKALEIYGHIAKNQYGNPKSLHDVGTIADHSLTASRKTLAELINGDEHGIYFTSGGTESNHLAILSLARAHKEKGKQIITSKMEHASVLQAFELLKKEGFDVRYVPVNAHGIVERDALANLITNETILVSLAYTNGEIGVIQNIEEIGAFLKKRKILFHSDCVQAFGKIEIDTQKANLSSISLASHKIYGPKGVGAVYISPEIKWKALFDDVTHENGFRPGTVNLPGIVSFVYAAEEACEAILSEQNRIQRLRDIFLSCIMDHDKIIVEEHPDSKAQSPYLLGLRLKGVEGQYTMLECNRHGIALSTGSACQIGEHTPSYTMHALGRTIDEAREFIRISFGKYTDEKDCITAANCLNEIVKNRE</sequence>
<name>A0A2U1JZP4_9BACI</name>
<protein>
    <submittedName>
        <fullName evidence="4">Cysteine desulfurase</fullName>
        <ecNumber evidence="4">2.8.1.7</ecNumber>
    </submittedName>
</protein>
<keyword evidence="4" id="KW-0808">Transferase</keyword>
<evidence type="ECO:0000313" key="4">
    <source>
        <dbReference type="EMBL" id="PWA10720.1"/>
    </source>
</evidence>
<dbReference type="PANTHER" id="PTHR11601">
    <property type="entry name" value="CYSTEINE DESULFURYLASE FAMILY MEMBER"/>
    <property type="match status" value="1"/>
</dbReference>